<keyword evidence="3" id="KW-1185">Reference proteome</keyword>
<evidence type="ECO:0000313" key="3">
    <source>
        <dbReference type="Proteomes" id="UP000199310"/>
    </source>
</evidence>
<reference evidence="3" key="1">
    <citation type="submission" date="2016-10" db="EMBL/GenBank/DDBJ databases">
        <authorList>
            <person name="Varghese N."/>
            <person name="Submissions S."/>
        </authorList>
    </citation>
    <scope>NUCLEOTIDE SEQUENCE [LARGE SCALE GENOMIC DNA]</scope>
    <source>
        <strain evidence="3">DSM 3695</strain>
    </source>
</reference>
<organism evidence="2 3">
    <name type="scientific">Chitinophaga arvensicola</name>
    <dbReference type="NCBI Taxonomy" id="29529"/>
    <lineage>
        <taxon>Bacteria</taxon>
        <taxon>Pseudomonadati</taxon>
        <taxon>Bacteroidota</taxon>
        <taxon>Chitinophagia</taxon>
        <taxon>Chitinophagales</taxon>
        <taxon>Chitinophagaceae</taxon>
        <taxon>Chitinophaga</taxon>
    </lineage>
</organism>
<dbReference type="SUPFAM" id="SSF52402">
    <property type="entry name" value="Adenine nucleotide alpha hydrolases-like"/>
    <property type="match status" value="2"/>
</dbReference>
<dbReference type="Gene3D" id="3.40.50.12370">
    <property type="match status" value="1"/>
</dbReference>
<name>A0A1I0S7Q2_9BACT</name>
<dbReference type="STRING" id="29529.SAMN04488122_4470"/>
<sequence>MKTLLVPVDLNATTLNTVRFAAAWASHYDYQRIILLKTFYDNIFSNIVMSAEYGAVNQDFMQSHREEAMTQLQLLAQTIGSAIKVEIAISEAPLLRAVMEVISEETPEMVLLGSNPGDSDGLVYRNIIPIAKVSPVRVMVVPAGYVYQPVSKALVPVDFQAMHELDKLNKLKASPRWADTRLLVLNVDPEEHYKHPDEEFREVESDLHEYLKNFQHEVFYRNDKDTISSIIDFAATNDIKLIIALPGKHSFLYTLTHKSISEAIYRAATVPVVILK</sequence>
<proteinExistence type="predicted"/>
<gene>
    <name evidence="2" type="ORF">SAMN04488122_4470</name>
</gene>
<accession>A0A1I0S7Q2</accession>
<dbReference type="EMBL" id="FOJG01000002">
    <property type="protein sequence ID" value="SEW51732.1"/>
    <property type="molecule type" value="Genomic_DNA"/>
</dbReference>
<feature type="domain" description="UspA" evidence="1">
    <location>
        <begin position="152"/>
        <end position="276"/>
    </location>
</feature>
<evidence type="ECO:0000313" key="2">
    <source>
        <dbReference type="EMBL" id="SEW51732.1"/>
    </source>
</evidence>
<evidence type="ECO:0000259" key="1">
    <source>
        <dbReference type="Pfam" id="PF00582"/>
    </source>
</evidence>
<protein>
    <submittedName>
        <fullName evidence="2">Universal stress protein family protein</fullName>
    </submittedName>
</protein>
<dbReference type="Proteomes" id="UP000199310">
    <property type="component" value="Unassembled WGS sequence"/>
</dbReference>
<dbReference type="Pfam" id="PF00582">
    <property type="entry name" value="Usp"/>
    <property type="match status" value="1"/>
</dbReference>
<dbReference type="RefSeq" id="WP_089898187.1">
    <property type="nucleotide sequence ID" value="NZ_FOJG01000002.1"/>
</dbReference>
<dbReference type="InterPro" id="IPR006016">
    <property type="entry name" value="UspA"/>
</dbReference>
<dbReference type="AlphaFoldDB" id="A0A1I0S7Q2"/>
<dbReference type="OrthoDB" id="9788959at2"/>